<comment type="caution">
    <text evidence="1">The sequence shown here is derived from an EMBL/GenBank/DDBJ whole genome shotgun (WGS) entry which is preliminary data.</text>
</comment>
<protein>
    <submittedName>
        <fullName evidence="1">Uncharacterized protein</fullName>
    </submittedName>
</protein>
<reference evidence="1" key="1">
    <citation type="journal article" date="2015" name="Nature">
        <title>Complex archaea that bridge the gap between prokaryotes and eukaryotes.</title>
        <authorList>
            <person name="Spang A."/>
            <person name="Saw J.H."/>
            <person name="Jorgensen S.L."/>
            <person name="Zaremba-Niedzwiedzka K."/>
            <person name="Martijn J."/>
            <person name="Lind A.E."/>
            <person name="van Eijk R."/>
            <person name="Schleper C."/>
            <person name="Guy L."/>
            <person name="Ettema T.J."/>
        </authorList>
    </citation>
    <scope>NUCLEOTIDE SEQUENCE</scope>
</reference>
<name>A0A0F9NNU6_9ZZZZ</name>
<dbReference type="EMBL" id="LAZR01003322">
    <property type="protein sequence ID" value="KKN19574.1"/>
    <property type="molecule type" value="Genomic_DNA"/>
</dbReference>
<gene>
    <name evidence="1" type="ORF">LCGC14_0944310</name>
</gene>
<evidence type="ECO:0000313" key="1">
    <source>
        <dbReference type="EMBL" id="KKN19574.1"/>
    </source>
</evidence>
<sequence length="48" mass="5837">MSECPPWNYCKVCIARFNKVGKIDRRVCCRKCKVVYDRIVNWIQETFH</sequence>
<organism evidence="1">
    <name type="scientific">marine sediment metagenome</name>
    <dbReference type="NCBI Taxonomy" id="412755"/>
    <lineage>
        <taxon>unclassified sequences</taxon>
        <taxon>metagenomes</taxon>
        <taxon>ecological metagenomes</taxon>
    </lineage>
</organism>
<proteinExistence type="predicted"/>
<accession>A0A0F9NNU6</accession>
<dbReference type="AlphaFoldDB" id="A0A0F9NNU6"/>